<sequence length="55" mass="6599">MDYIWKWYQQLKGPQPLSNTEILSWACLYGIEPTPREVELLRDMDDTLWRVLNDG</sequence>
<accession>A0A7T7CL74</accession>
<dbReference type="Pfam" id="PF23812">
    <property type="entry name" value="Phage_TAC_18"/>
    <property type="match status" value="1"/>
</dbReference>
<organism evidence="1">
    <name type="scientific">Vibrio phage PH669</name>
    <dbReference type="NCBI Taxonomy" id="2800823"/>
    <lineage>
        <taxon>Viruses</taxon>
        <taxon>Duplodnaviria</taxon>
        <taxon>Heunggongvirae</taxon>
        <taxon>Uroviricota</taxon>
        <taxon>Caudoviricetes</taxon>
        <taxon>Queuovirinae</taxon>
    </lineage>
</organism>
<protein>
    <submittedName>
        <fullName evidence="1">Uncharacterized protein</fullName>
    </submittedName>
</protein>
<evidence type="ECO:0000313" key="1">
    <source>
        <dbReference type="EMBL" id="QQK88508.1"/>
    </source>
</evidence>
<proteinExistence type="predicted"/>
<reference evidence="1" key="1">
    <citation type="submission" date="2020-12" db="EMBL/GenBank/DDBJ databases">
        <authorList>
            <person name="Hu Z."/>
        </authorList>
    </citation>
    <scope>NUCLEOTIDE SEQUENCE</scope>
</reference>
<name>A0A7T7CL74_9CAUD</name>
<dbReference type="InterPro" id="IPR056919">
    <property type="entry name" value="Phage_TAC_18"/>
</dbReference>
<dbReference type="EMBL" id="MW423737">
    <property type="protein sequence ID" value="QQK88508.1"/>
    <property type="molecule type" value="Genomic_DNA"/>
</dbReference>